<gene>
    <name evidence="1" type="ORF">SISNIDRAFT_228372</name>
</gene>
<evidence type="ECO:0000313" key="2">
    <source>
        <dbReference type="Proteomes" id="UP000076722"/>
    </source>
</evidence>
<name>A0A164Q4Z8_9AGAM</name>
<dbReference type="Proteomes" id="UP000076722">
    <property type="component" value="Unassembled WGS sequence"/>
</dbReference>
<dbReference type="AlphaFoldDB" id="A0A164Q4Z8"/>
<protein>
    <submittedName>
        <fullName evidence="1">Uncharacterized protein</fullName>
    </submittedName>
</protein>
<dbReference type="EMBL" id="KV419428">
    <property type="protein sequence ID" value="KZS89330.1"/>
    <property type="molecule type" value="Genomic_DNA"/>
</dbReference>
<evidence type="ECO:0000313" key="1">
    <source>
        <dbReference type="EMBL" id="KZS89330.1"/>
    </source>
</evidence>
<organism evidence="1 2">
    <name type="scientific">Sistotremastrum niveocremeum HHB9708</name>
    <dbReference type="NCBI Taxonomy" id="1314777"/>
    <lineage>
        <taxon>Eukaryota</taxon>
        <taxon>Fungi</taxon>
        <taxon>Dikarya</taxon>
        <taxon>Basidiomycota</taxon>
        <taxon>Agaricomycotina</taxon>
        <taxon>Agaricomycetes</taxon>
        <taxon>Sistotremastrales</taxon>
        <taxon>Sistotremastraceae</taxon>
        <taxon>Sertulicium</taxon>
        <taxon>Sertulicium niveocremeum</taxon>
    </lineage>
</organism>
<keyword evidence="2" id="KW-1185">Reference proteome</keyword>
<sequence>MMLMFRVEDRYQREGRDIRSCISLAHRGRLYRERTAAPTIQSQIIPELTVVHVSQCCWLEVVHERDLKRMS</sequence>
<proteinExistence type="predicted"/>
<accession>A0A164Q4Z8</accession>
<reference evidence="1 2" key="1">
    <citation type="journal article" date="2016" name="Mol. Biol. Evol.">
        <title>Comparative Genomics of Early-Diverging Mushroom-Forming Fungi Provides Insights into the Origins of Lignocellulose Decay Capabilities.</title>
        <authorList>
            <person name="Nagy L.G."/>
            <person name="Riley R."/>
            <person name="Tritt A."/>
            <person name="Adam C."/>
            <person name="Daum C."/>
            <person name="Floudas D."/>
            <person name="Sun H."/>
            <person name="Yadav J.S."/>
            <person name="Pangilinan J."/>
            <person name="Larsson K.H."/>
            <person name="Matsuura K."/>
            <person name="Barry K."/>
            <person name="Labutti K."/>
            <person name="Kuo R."/>
            <person name="Ohm R.A."/>
            <person name="Bhattacharya S.S."/>
            <person name="Shirouzu T."/>
            <person name="Yoshinaga Y."/>
            <person name="Martin F.M."/>
            <person name="Grigoriev I.V."/>
            <person name="Hibbett D.S."/>
        </authorList>
    </citation>
    <scope>NUCLEOTIDE SEQUENCE [LARGE SCALE GENOMIC DNA]</scope>
    <source>
        <strain evidence="1 2">HHB9708</strain>
    </source>
</reference>